<dbReference type="Gene3D" id="1.20.1270.180">
    <property type="match status" value="1"/>
</dbReference>
<reference evidence="3 4" key="1">
    <citation type="submission" date="2018-08" db="EMBL/GenBank/DDBJ databases">
        <title>Henriciella mobilis sp. nov., isolated from seawater.</title>
        <authorList>
            <person name="Cheng H."/>
            <person name="Wu Y.-H."/>
            <person name="Xu X.-W."/>
            <person name="Guo L.-L."/>
        </authorList>
    </citation>
    <scope>NUCLEOTIDE SEQUENCE [LARGE SCALE GENOMIC DNA]</scope>
    <source>
        <strain evidence="3 4">CCUG67844</strain>
    </source>
</reference>
<dbReference type="AlphaFoldDB" id="A0A399RP94"/>
<dbReference type="Proteomes" id="UP000265845">
    <property type="component" value="Unassembled WGS sequence"/>
</dbReference>
<keyword evidence="4" id="KW-1185">Reference proteome</keyword>
<dbReference type="RefSeq" id="WP_119453165.1">
    <property type="nucleotide sequence ID" value="NZ_QWGA01000003.1"/>
</dbReference>
<feature type="signal peptide" evidence="1">
    <location>
        <begin position="1"/>
        <end position="22"/>
    </location>
</feature>
<dbReference type="InterPro" id="IPR009739">
    <property type="entry name" value="LprI-like_N"/>
</dbReference>
<proteinExistence type="predicted"/>
<feature type="domain" description="Lysozyme inhibitor LprI-like N-terminal" evidence="2">
    <location>
        <begin position="63"/>
        <end position="161"/>
    </location>
</feature>
<keyword evidence="1" id="KW-0732">Signal</keyword>
<evidence type="ECO:0000313" key="3">
    <source>
        <dbReference type="EMBL" id="RIJ31672.1"/>
    </source>
</evidence>
<dbReference type="OrthoDB" id="7340239at2"/>
<name>A0A399RP94_9PROT</name>
<evidence type="ECO:0000256" key="1">
    <source>
        <dbReference type="SAM" id="SignalP"/>
    </source>
</evidence>
<comment type="caution">
    <text evidence="3">The sequence shown here is derived from an EMBL/GenBank/DDBJ whole genome shotgun (WGS) entry which is preliminary data.</text>
</comment>
<dbReference type="EMBL" id="QWGA01000003">
    <property type="protein sequence ID" value="RIJ31672.1"/>
    <property type="molecule type" value="Genomic_DNA"/>
</dbReference>
<protein>
    <submittedName>
        <fullName evidence="3">DUF1311 domain-containing protein</fullName>
    </submittedName>
</protein>
<evidence type="ECO:0000259" key="2">
    <source>
        <dbReference type="Pfam" id="PF07007"/>
    </source>
</evidence>
<feature type="chain" id="PRO_5017405535" evidence="1">
    <location>
        <begin position="23"/>
        <end position="170"/>
    </location>
</feature>
<dbReference type="Pfam" id="PF07007">
    <property type="entry name" value="LprI"/>
    <property type="match status" value="1"/>
</dbReference>
<evidence type="ECO:0000313" key="4">
    <source>
        <dbReference type="Proteomes" id="UP000265845"/>
    </source>
</evidence>
<gene>
    <name evidence="3" type="ORF">D1222_05365</name>
</gene>
<sequence>MTRLIWTTAAALALMTAPTAYAQKPQLTGESGTTVIEDCLAEAEAGDRDRQSCVGKMYDACPGNAGSTLEMVTCITDETAFWDIRLNEVYRELIALYQQQDSEFGDDYNMAARLRETQRGWIDWRDLKCRFAYDEFRGGTLGRVTGADCIMTMTAERVFELEDLKDAAEM</sequence>
<dbReference type="PANTHER" id="PTHR39176:SF1">
    <property type="entry name" value="PERIPLASMIC PROTEIN"/>
    <property type="match status" value="1"/>
</dbReference>
<organism evidence="3 4">
    <name type="scientific">Henriciella algicola</name>
    <dbReference type="NCBI Taxonomy" id="1608422"/>
    <lineage>
        <taxon>Bacteria</taxon>
        <taxon>Pseudomonadati</taxon>
        <taxon>Pseudomonadota</taxon>
        <taxon>Alphaproteobacteria</taxon>
        <taxon>Hyphomonadales</taxon>
        <taxon>Hyphomonadaceae</taxon>
        <taxon>Henriciella</taxon>
    </lineage>
</organism>
<accession>A0A399RP94</accession>
<dbReference type="PANTHER" id="PTHR39176">
    <property type="entry name" value="PERIPLASMIC PROTEIN-RELATED"/>
    <property type="match status" value="1"/>
</dbReference>